<evidence type="ECO:0000259" key="1">
    <source>
        <dbReference type="PROSITE" id="PS50848"/>
    </source>
</evidence>
<dbReference type="AlphaFoldDB" id="A0A921QX77"/>
<feature type="domain" description="START" evidence="1">
    <location>
        <begin position="320"/>
        <end position="382"/>
    </location>
</feature>
<protein>
    <recommendedName>
        <fullName evidence="1">START domain-containing protein</fullName>
    </recommendedName>
</protein>
<name>A0A921QX77_SORBI</name>
<organism evidence="2 3">
    <name type="scientific">Sorghum bicolor</name>
    <name type="common">Sorghum</name>
    <name type="synonym">Sorghum vulgare</name>
    <dbReference type="NCBI Taxonomy" id="4558"/>
    <lineage>
        <taxon>Eukaryota</taxon>
        <taxon>Viridiplantae</taxon>
        <taxon>Streptophyta</taxon>
        <taxon>Embryophyta</taxon>
        <taxon>Tracheophyta</taxon>
        <taxon>Spermatophyta</taxon>
        <taxon>Magnoliopsida</taxon>
        <taxon>Liliopsida</taxon>
        <taxon>Poales</taxon>
        <taxon>Poaceae</taxon>
        <taxon>PACMAD clade</taxon>
        <taxon>Panicoideae</taxon>
        <taxon>Andropogonodae</taxon>
        <taxon>Andropogoneae</taxon>
        <taxon>Sorghinae</taxon>
        <taxon>Sorghum</taxon>
    </lineage>
</organism>
<reference evidence="2" key="2">
    <citation type="submission" date="2020-10" db="EMBL/GenBank/DDBJ databases">
        <authorList>
            <person name="Cooper E.A."/>
            <person name="Brenton Z.W."/>
            <person name="Flinn B.S."/>
            <person name="Jenkins J."/>
            <person name="Shu S."/>
            <person name="Flowers D."/>
            <person name="Luo F."/>
            <person name="Wang Y."/>
            <person name="Xia P."/>
            <person name="Barry K."/>
            <person name="Daum C."/>
            <person name="Lipzen A."/>
            <person name="Yoshinaga Y."/>
            <person name="Schmutz J."/>
            <person name="Saski C."/>
            <person name="Vermerris W."/>
            <person name="Kresovich S."/>
        </authorList>
    </citation>
    <scope>NUCLEOTIDE SEQUENCE</scope>
</reference>
<dbReference type="GO" id="GO:0008289">
    <property type="term" value="F:lipid binding"/>
    <property type="evidence" value="ECO:0007669"/>
    <property type="project" value="InterPro"/>
</dbReference>
<sequence length="407" mass="45612">MNAELWVQSPRLLNRKINFLRYNKRVAEGQWAVMDVSVDGILGLPVGSRTTDDAAVANNTTGCRLLLSGCLIEDMGKGNGYCKITWVVHAEYDETMVPTFRPLLRSGKAFGAHRWLATLQRQYEYLAVLHSSQVPRGDNDNNTELWVQSPRLLKRKINFLRYNKRVAEGQWAVMDVSVDGILGPPAGSRTTDAAVVANNTTGCRLLPSGCLIEDMGKGNGYCKYDETMVPTLSNSSFRRAPLARDAAEAVRVPRCSALQPGPKRRQRQQHRSEHRLIEHLQMNAELWVQSQRLLNRKIIFLSHTTDAAAVANNTTGCRLLPSGCLIEDMGKGNGYCKITWVVHAEHDKTMVPTFRPLLRSGKAFGAHRWLASLQRQYEYLAVLHSSQVPRGDNDNNTDFCFSSLIDM</sequence>
<dbReference type="PANTHER" id="PTHR45654">
    <property type="entry name" value="HOMEOBOX-LEUCINE ZIPPER PROTEIN MERISTEM L1"/>
    <property type="match status" value="1"/>
</dbReference>
<dbReference type="Proteomes" id="UP000807115">
    <property type="component" value="Chromosome 5"/>
</dbReference>
<dbReference type="PANTHER" id="PTHR45654:SF110">
    <property type="entry name" value="HOMEOBOX DOMAIN-CONTAINING PROTEIN"/>
    <property type="match status" value="1"/>
</dbReference>
<dbReference type="SUPFAM" id="SSF55961">
    <property type="entry name" value="Bet v1-like"/>
    <property type="match status" value="3"/>
</dbReference>
<evidence type="ECO:0000313" key="3">
    <source>
        <dbReference type="Proteomes" id="UP000807115"/>
    </source>
</evidence>
<dbReference type="GO" id="GO:0003677">
    <property type="term" value="F:DNA binding"/>
    <property type="evidence" value="ECO:0007669"/>
    <property type="project" value="UniProtKB-KW"/>
</dbReference>
<accession>A0A921QX77</accession>
<dbReference type="EMBL" id="CM027684">
    <property type="protein sequence ID" value="KAG0529278.1"/>
    <property type="molecule type" value="Genomic_DNA"/>
</dbReference>
<proteinExistence type="predicted"/>
<gene>
    <name evidence="2" type="ORF">BDA96_05G084800</name>
</gene>
<feature type="domain" description="START" evidence="1">
    <location>
        <begin position="1"/>
        <end position="128"/>
    </location>
</feature>
<evidence type="ECO:0000313" key="2">
    <source>
        <dbReference type="EMBL" id="KAG0529278.1"/>
    </source>
</evidence>
<dbReference type="PROSITE" id="PS50848">
    <property type="entry name" value="START"/>
    <property type="match status" value="2"/>
</dbReference>
<reference evidence="2" key="1">
    <citation type="journal article" date="2019" name="BMC Genomics">
        <title>A new reference genome for Sorghum bicolor reveals high levels of sequence similarity between sweet and grain genotypes: implications for the genetics of sugar metabolism.</title>
        <authorList>
            <person name="Cooper E.A."/>
            <person name="Brenton Z.W."/>
            <person name="Flinn B.S."/>
            <person name="Jenkins J."/>
            <person name="Shu S."/>
            <person name="Flowers D."/>
            <person name="Luo F."/>
            <person name="Wang Y."/>
            <person name="Xia P."/>
            <person name="Barry K."/>
            <person name="Daum C."/>
            <person name="Lipzen A."/>
            <person name="Yoshinaga Y."/>
            <person name="Schmutz J."/>
            <person name="Saski C."/>
            <person name="Vermerris W."/>
            <person name="Kresovich S."/>
        </authorList>
    </citation>
    <scope>NUCLEOTIDE SEQUENCE</scope>
</reference>
<dbReference type="Pfam" id="PF01852">
    <property type="entry name" value="START"/>
    <property type="match status" value="2"/>
</dbReference>
<comment type="caution">
    <text evidence="2">The sequence shown here is derived from an EMBL/GenBank/DDBJ whole genome shotgun (WGS) entry which is preliminary data.</text>
</comment>
<dbReference type="InterPro" id="IPR042160">
    <property type="entry name" value="HD-Zip_IV"/>
</dbReference>
<dbReference type="InterPro" id="IPR002913">
    <property type="entry name" value="START_lipid-bd_dom"/>
</dbReference>